<evidence type="ECO:0000256" key="1">
    <source>
        <dbReference type="SAM" id="MobiDB-lite"/>
    </source>
</evidence>
<dbReference type="EMBL" id="JBHSCW010000012">
    <property type="protein sequence ID" value="MFC4353379.1"/>
    <property type="molecule type" value="Genomic_DNA"/>
</dbReference>
<name>A0ABV8UQU8_9PROT</name>
<feature type="region of interest" description="Disordered" evidence="1">
    <location>
        <begin position="258"/>
        <end position="280"/>
    </location>
</feature>
<evidence type="ECO:0008006" key="4">
    <source>
        <dbReference type="Google" id="ProtNLM"/>
    </source>
</evidence>
<sequence>MPDHIYSWEQLNAYVDGELPPAQAADIAAAAADEPQVAQTIATLARLKATTRSELESRVENAPPIHTKQAQHAGQVSGRKWPRALAASLGVAAVLGGAAWYGLQLSEAPRSWIAAAEHQHEEWLTSAIEIGQEEGPVLREATGGADNLMEISVDDVTGYAPDLSLAGMRITRFSDLRSARGEQFFVGYLGENGCQLSLTIAAAPEELERALSMEWHEDSRAIASWRVGDTAYAAVAHKMDRQRFKQLIAYIEQVTRQAGEEEESTQMARDMENEGRPCLA</sequence>
<evidence type="ECO:0000313" key="3">
    <source>
        <dbReference type="Proteomes" id="UP001595799"/>
    </source>
</evidence>
<organism evidence="2 3">
    <name type="scientific">Fodinicurvata halophila</name>
    <dbReference type="NCBI Taxonomy" id="1419723"/>
    <lineage>
        <taxon>Bacteria</taxon>
        <taxon>Pseudomonadati</taxon>
        <taxon>Pseudomonadota</taxon>
        <taxon>Alphaproteobacteria</taxon>
        <taxon>Rhodospirillales</taxon>
        <taxon>Rhodovibrionaceae</taxon>
        <taxon>Fodinicurvata</taxon>
    </lineage>
</organism>
<comment type="caution">
    <text evidence="2">The sequence shown here is derived from an EMBL/GenBank/DDBJ whole genome shotgun (WGS) entry which is preliminary data.</text>
</comment>
<dbReference type="RefSeq" id="WP_382423753.1">
    <property type="nucleotide sequence ID" value="NZ_JBHSCW010000012.1"/>
</dbReference>
<proteinExistence type="predicted"/>
<accession>A0ABV8UQU8</accession>
<dbReference type="Proteomes" id="UP001595799">
    <property type="component" value="Unassembled WGS sequence"/>
</dbReference>
<reference evidence="3" key="1">
    <citation type="journal article" date="2019" name="Int. J. Syst. Evol. Microbiol.">
        <title>The Global Catalogue of Microorganisms (GCM) 10K type strain sequencing project: providing services to taxonomists for standard genome sequencing and annotation.</title>
        <authorList>
            <consortium name="The Broad Institute Genomics Platform"/>
            <consortium name="The Broad Institute Genome Sequencing Center for Infectious Disease"/>
            <person name="Wu L."/>
            <person name="Ma J."/>
        </authorList>
    </citation>
    <scope>NUCLEOTIDE SEQUENCE [LARGE SCALE GENOMIC DNA]</scope>
    <source>
        <strain evidence="3">CECT 8472</strain>
    </source>
</reference>
<feature type="compositionally biased region" description="Basic and acidic residues" evidence="1">
    <location>
        <begin position="269"/>
        <end position="280"/>
    </location>
</feature>
<protein>
    <recommendedName>
        <fullName evidence="4">Anti-sigma factor RsiW</fullName>
    </recommendedName>
</protein>
<evidence type="ECO:0000313" key="2">
    <source>
        <dbReference type="EMBL" id="MFC4353379.1"/>
    </source>
</evidence>
<keyword evidence="3" id="KW-1185">Reference proteome</keyword>
<gene>
    <name evidence="2" type="ORF">ACFOW6_17660</name>
</gene>